<dbReference type="InterPro" id="IPR050074">
    <property type="entry name" value="DHO_dehydrogenase"/>
</dbReference>
<dbReference type="EC" id="1.3.5.2" evidence="11"/>
<dbReference type="PANTHER" id="PTHR48109:SF4">
    <property type="entry name" value="DIHYDROOROTATE DEHYDROGENASE (QUINONE), MITOCHONDRIAL"/>
    <property type="match status" value="1"/>
</dbReference>
<keyword evidence="8 11" id="KW-0560">Oxidoreductase</keyword>
<dbReference type="GO" id="GO:0006207">
    <property type="term" value="P:'de novo' pyrimidine nucleobase biosynthetic process"/>
    <property type="evidence" value="ECO:0007669"/>
    <property type="project" value="UniProtKB-UniRule"/>
</dbReference>
<proteinExistence type="inferred from homology"/>
<dbReference type="NCBIfam" id="TIGR01036">
    <property type="entry name" value="pyrD_sub2"/>
    <property type="match status" value="1"/>
</dbReference>
<comment type="catalytic activity">
    <reaction evidence="10 11">
        <text>(S)-dihydroorotate + a quinone = orotate + a quinol</text>
        <dbReference type="Rhea" id="RHEA:30187"/>
        <dbReference type="ChEBI" id="CHEBI:24646"/>
        <dbReference type="ChEBI" id="CHEBI:30839"/>
        <dbReference type="ChEBI" id="CHEBI:30864"/>
        <dbReference type="ChEBI" id="CHEBI:132124"/>
        <dbReference type="EC" id="1.3.5.2"/>
    </reaction>
</comment>
<dbReference type="InterPro" id="IPR005719">
    <property type="entry name" value="Dihydroorotate_DH_2"/>
</dbReference>
<dbReference type="InterPro" id="IPR005720">
    <property type="entry name" value="Dihydroorotate_DH_cat"/>
</dbReference>
<feature type="region of interest" description="Disordered" evidence="12">
    <location>
        <begin position="246"/>
        <end position="271"/>
    </location>
</feature>
<evidence type="ECO:0000256" key="8">
    <source>
        <dbReference type="ARBA" id="ARBA00023002"/>
    </source>
</evidence>
<feature type="binding site" evidence="11">
    <location>
        <position position="180"/>
    </location>
    <ligand>
        <name>substrate</name>
    </ligand>
</feature>
<dbReference type="InterPro" id="IPR001295">
    <property type="entry name" value="Dihydroorotate_DH_CS"/>
</dbReference>
<feature type="binding site" evidence="11">
    <location>
        <position position="147"/>
    </location>
    <ligand>
        <name>FMN</name>
        <dbReference type="ChEBI" id="CHEBI:58210"/>
    </ligand>
</feature>
<comment type="similarity">
    <text evidence="4 11">Belongs to the dihydroorotate dehydrogenase family. Type 2 subfamily.</text>
</comment>
<dbReference type="InterPro" id="IPR012135">
    <property type="entry name" value="Dihydroorotate_DH_1_2"/>
</dbReference>
<dbReference type="UniPathway" id="UPA00070">
    <property type="reaction ID" value="UER00946"/>
</dbReference>
<dbReference type="PIRSF" id="PIRSF000164">
    <property type="entry name" value="DHO_oxidase"/>
    <property type="match status" value="1"/>
</dbReference>
<feature type="binding site" evidence="11">
    <location>
        <position position="93"/>
    </location>
    <ligand>
        <name>FMN</name>
        <dbReference type="ChEBI" id="CHEBI:58210"/>
    </ligand>
</feature>
<dbReference type="GO" id="GO:0005886">
    <property type="term" value="C:plasma membrane"/>
    <property type="evidence" value="ECO:0007669"/>
    <property type="project" value="UniProtKB-SubCell"/>
</dbReference>
<protein>
    <recommendedName>
        <fullName evidence="11">Dihydroorotate dehydrogenase (quinone)</fullName>
        <ecNumber evidence="11">1.3.5.2</ecNumber>
    </recommendedName>
    <alternativeName>
        <fullName evidence="11">DHOdehase</fullName>
        <shortName evidence="11">DHOD</shortName>
        <shortName evidence="11">DHODase</shortName>
    </alternativeName>
    <alternativeName>
        <fullName evidence="11">Dihydroorotate oxidase</fullName>
    </alternativeName>
</protein>
<dbReference type="HAMAP" id="MF_00225">
    <property type="entry name" value="DHO_dh_type2"/>
    <property type="match status" value="1"/>
</dbReference>
<evidence type="ECO:0000256" key="7">
    <source>
        <dbReference type="ARBA" id="ARBA00022975"/>
    </source>
</evidence>
<evidence type="ECO:0000256" key="10">
    <source>
        <dbReference type="ARBA" id="ARBA00048639"/>
    </source>
</evidence>
<keyword evidence="15" id="KW-1185">Reference proteome</keyword>
<dbReference type="PANTHER" id="PTHR48109">
    <property type="entry name" value="DIHYDROOROTATE DEHYDROGENASE (QUINONE), MITOCHONDRIAL-RELATED"/>
    <property type="match status" value="1"/>
</dbReference>
<accession>A0A1H3E4Q4</accession>
<dbReference type="RefSeq" id="WP_245705733.1">
    <property type="nucleotide sequence ID" value="NZ_FNPB01000002.1"/>
</dbReference>
<keyword evidence="11" id="KW-1003">Cell membrane</keyword>
<dbReference type="Gene3D" id="3.20.20.70">
    <property type="entry name" value="Aldolase class I"/>
    <property type="match status" value="1"/>
</dbReference>
<evidence type="ECO:0000256" key="4">
    <source>
        <dbReference type="ARBA" id="ARBA00005359"/>
    </source>
</evidence>
<feature type="active site" description="Nucleophile" evidence="11">
    <location>
        <position position="183"/>
    </location>
</feature>
<organism evidence="14 15">
    <name type="scientific">Halobellus clavatus</name>
    <dbReference type="NCBI Taxonomy" id="660517"/>
    <lineage>
        <taxon>Archaea</taxon>
        <taxon>Methanobacteriati</taxon>
        <taxon>Methanobacteriota</taxon>
        <taxon>Stenosarchaea group</taxon>
        <taxon>Halobacteria</taxon>
        <taxon>Halobacteriales</taxon>
        <taxon>Haloferacaceae</taxon>
        <taxon>Halobellus</taxon>
    </lineage>
</organism>
<feature type="binding site" evidence="11">
    <location>
        <begin position="118"/>
        <end position="122"/>
    </location>
    <ligand>
        <name>substrate</name>
    </ligand>
</feature>
<feature type="binding site" evidence="11">
    <location>
        <begin position="245"/>
        <end position="246"/>
    </location>
    <ligand>
        <name>substrate</name>
    </ligand>
</feature>
<gene>
    <name evidence="11" type="primary">pyrD</name>
    <name evidence="14" type="ORF">SAMN04487946_1024</name>
</gene>
<keyword evidence="9 11" id="KW-0472">Membrane</keyword>
<evidence type="ECO:0000256" key="6">
    <source>
        <dbReference type="ARBA" id="ARBA00022643"/>
    </source>
</evidence>
<feature type="binding site" evidence="11">
    <location>
        <position position="73"/>
    </location>
    <ligand>
        <name>substrate</name>
    </ligand>
</feature>
<feature type="domain" description="Dihydroorotate dehydrogenase catalytic" evidence="13">
    <location>
        <begin position="52"/>
        <end position="337"/>
    </location>
</feature>
<dbReference type="AlphaFoldDB" id="A0A1H3E4Q4"/>
<dbReference type="PROSITE" id="PS00912">
    <property type="entry name" value="DHODEHASE_2"/>
    <property type="match status" value="1"/>
</dbReference>
<evidence type="ECO:0000256" key="5">
    <source>
        <dbReference type="ARBA" id="ARBA00022630"/>
    </source>
</evidence>
<dbReference type="NCBIfam" id="NF003645">
    <property type="entry name" value="PRK05286.1-2"/>
    <property type="match status" value="1"/>
</dbReference>
<keyword evidence="7 11" id="KW-0665">Pyrimidine biosynthesis</keyword>
<comment type="pathway">
    <text evidence="3 11">Pyrimidine metabolism; UMP biosynthesis via de novo pathway; orotate from (S)-dihydroorotate (quinone route): step 1/1.</text>
</comment>
<keyword evidence="5 11" id="KW-0285">Flavoprotein</keyword>
<dbReference type="PROSITE" id="PS00911">
    <property type="entry name" value="DHODEHASE_1"/>
    <property type="match status" value="1"/>
</dbReference>
<dbReference type="GO" id="GO:0005737">
    <property type="term" value="C:cytoplasm"/>
    <property type="evidence" value="ECO:0007669"/>
    <property type="project" value="InterPro"/>
</dbReference>
<dbReference type="Proteomes" id="UP000199170">
    <property type="component" value="Unassembled WGS sequence"/>
</dbReference>
<dbReference type="CDD" id="cd04738">
    <property type="entry name" value="DHOD_2_like"/>
    <property type="match status" value="1"/>
</dbReference>
<dbReference type="SUPFAM" id="SSF51395">
    <property type="entry name" value="FMN-linked oxidoreductases"/>
    <property type="match status" value="1"/>
</dbReference>
<feature type="binding site" evidence="11">
    <location>
        <begin position="315"/>
        <end position="316"/>
    </location>
    <ligand>
        <name>FMN</name>
        <dbReference type="ChEBI" id="CHEBI:58210"/>
    </ligand>
</feature>
<evidence type="ECO:0000256" key="3">
    <source>
        <dbReference type="ARBA" id="ARBA00005161"/>
    </source>
</evidence>
<feature type="binding site" evidence="11">
    <location>
        <position position="185"/>
    </location>
    <ligand>
        <name>substrate</name>
    </ligand>
</feature>
<name>A0A1H3E4Q4_9EURY</name>
<evidence type="ECO:0000256" key="11">
    <source>
        <dbReference type="HAMAP-Rule" id="MF_00225"/>
    </source>
</evidence>
<dbReference type="EMBL" id="FNPB01000002">
    <property type="protein sequence ID" value="SDX72904.1"/>
    <property type="molecule type" value="Genomic_DNA"/>
</dbReference>
<dbReference type="NCBIfam" id="NF003652">
    <property type="entry name" value="PRK05286.2-5"/>
    <property type="match status" value="1"/>
</dbReference>
<evidence type="ECO:0000313" key="15">
    <source>
        <dbReference type="Proteomes" id="UP000199170"/>
    </source>
</evidence>
<dbReference type="GO" id="GO:0044205">
    <property type="term" value="P:'de novo' UMP biosynthetic process"/>
    <property type="evidence" value="ECO:0007669"/>
    <property type="project" value="UniProtKB-UniRule"/>
</dbReference>
<evidence type="ECO:0000256" key="9">
    <source>
        <dbReference type="ARBA" id="ARBA00023136"/>
    </source>
</evidence>
<feature type="binding site" evidence="11">
    <location>
        <position position="244"/>
    </location>
    <ligand>
        <name>FMN</name>
        <dbReference type="ChEBI" id="CHEBI:58210"/>
    </ligand>
</feature>
<dbReference type="STRING" id="660517.SAMN04487946_1024"/>
<comment type="subcellular location">
    <subcellularLocation>
        <location evidence="11">Cell membrane</location>
        <topology evidence="11">Peripheral membrane protein</topology>
    </subcellularLocation>
    <subcellularLocation>
        <location evidence="2">Membrane</location>
    </subcellularLocation>
</comment>
<evidence type="ECO:0000256" key="2">
    <source>
        <dbReference type="ARBA" id="ARBA00004370"/>
    </source>
</evidence>
<feature type="binding site" evidence="11">
    <location>
        <position position="180"/>
    </location>
    <ligand>
        <name>FMN</name>
        <dbReference type="ChEBI" id="CHEBI:58210"/>
    </ligand>
</feature>
<comment type="subunit">
    <text evidence="11">Monomer.</text>
</comment>
<sequence length="353" mass="37177">MIGSAYRALRPLLFSLPAESAHRTVHRGLNAVQHTPVEDELRQRLTVDDTRLAVDAFGQSFANPVGVAAGFDKNAELPSVLGALGFGHVEVGGVTARAQPGNPRPRMFRLVEDRAIVNRMGLNNEGADAVGERLREQPDPGIPVGVNVALSETADSDEAPEDYRDTYEQVAAGADYLAVNVSCPNSEGMRDLQNRESLEAILGTLADAGASPLLVKLSPDLPGPAVEDALAVVDDFDLDGVIATNTTTDRPAGLRSPKRAERGGLSGDPIEDRSTGMVRFVAERTDVPVIGVGGVSDASGAYAKIRAGASLVQLYTGLVYEGPTLARDINEGLLDLLERDGYDSVADAVGADL</sequence>
<dbReference type="InterPro" id="IPR013785">
    <property type="entry name" value="Aldolase_TIM"/>
</dbReference>
<dbReference type="GO" id="GO:0106430">
    <property type="term" value="F:dihydroorotate dehydrogenase (quinone) activity"/>
    <property type="evidence" value="ECO:0007669"/>
    <property type="project" value="UniProtKB-EC"/>
</dbReference>
<evidence type="ECO:0000256" key="1">
    <source>
        <dbReference type="ARBA" id="ARBA00003125"/>
    </source>
</evidence>
<feature type="binding site" evidence="11">
    <location>
        <position position="294"/>
    </location>
    <ligand>
        <name>FMN</name>
        <dbReference type="ChEBI" id="CHEBI:58210"/>
    </ligand>
</feature>
<evidence type="ECO:0000313" key="14">
    <source>
        <dbReference type="EMBL" id="SDX72904.1"/>
    </source>
</evidence>
<evidence type="ECO:0000256" key="12">
    <source>
        <dbReference type="SAM" id="MobiDB-lite"/>
    </source>
</evidence>
<reference evidence="15" key="1">
    <citation type="submission" date="2016-10" db="EMBL/GenBank/DDBJ databases">
        <authorList>
            <person name="Varghese N."/>
            <person name="Submissions S."/>
        </authorList>
    </citation>
    <scope>NUCLEOTIDE SEQUENCE [LARGE SCALE GENOMIC DNA]</scope>
    <source>
        <strain evidence="15">CGMCC 1.10118</strain>
    </source>
</reference>
<dbReference type="Pfam" id="PF01180">
    <property type="entry name" value="DHO_dh"/>
    <property type="match status" value="1"/>
</dbReference>
<keyword evidence="6 11" id="KW-0288">FMN</keyword>
<comment type="cofactor">
    <cofactor evidence="11">
        <name>FMN</name>
        <dbReference type="ChEBI" id="CHEBI:58210"/>
    </cofactor>
    <text evidence="11">Binds 1 FMN per subunit.</text>
</comment>
<comment type="function">
    <text evidence="1 11">Catalyzes the conversion of dihydroorotate to orotate with quinone as electron acceptor.</text>
</comment>
<feature type="binding site" evidence="11">
    <location>
        <begin position="69"/>
        <end position="73"/>
    </location>
    <ligand>
        <name>FMN</name>
        <dbReference type="ChEBI" id="CHEBI:58210"/>
    </ligand>
</feature>
<evidence type="ECO:0000259" key="13">
    <source>
        <dbReference type="Pfam" id="PF01180"/>
    </source>
</evidence>
<feature type="binding site" evidence="11">
    <location>
        <position position="216"/>
    </location>
    <ligand>
        <name>FMN</name>
        <dbReference type="ChEBI" id="CHEBI:58210"/>
    </ligand>
</feature>
<feature type="binding site" evidence="11">
    <location>
        <position position="267"/>
    </location>
    <ligand>
        <name>FMN</name>
        <dbReference type="ChEBI" id="CHEBI:58210"/>
    </ligand>
</feature>